<evidence type="ECO:0000256" key="3">
    <source>
        <dbReference type="PROSITE-ProRule" id="PRU00339"/>
    </source>
</evidence>
<dbReference type="RefSeq" id="WP_188937933.1">
    <property type="nucleotide sequence ID" value="NZ_BMIA01000004.1"/>
</dbReference>
<feature type="signal peptide" evidence="4">
    <location>
        <begin position="1"/>
        <end position="20"/>
    </location>
</feature>
<evidence type="ECO:0008006" key="7">
    <source>
        <dbReference type="Google" id="ProtNLM"/>
    </source>
</evidence>
<gene>
    <name evidence="5" type="ORF">GCM10007423_51900</name>
</gene>
<dbReference type="InterPro" id="IPR050498">
    <property type="entry name" value="Ycf3"/>
</dbReference>
<comment type="caution">
    <text evidence="5">The sequence shown here is derived from an EMBL/GenBank/DDBJ whole genome shotgun (WGS) entry which is preliminary data.</text>
</comment>
<evidence type="ECO:0000256" key="2">
    <source>
        <dbReference type="ARBA" id="ARBA00022803"/>
    </source>
</evidence>
<dbReference type="SMART" id="SM00028">
    <property type="entry name" value="TPR"/>
    <property type="match status" value="3"/>
</dbReference>
<organism evidence="5 6">
    <name type="scientific">Dyadobacter endophyticus</name>
    <dbReference type="NCBI Taxonomy" id="1749036"/>
    <lineage>
        <taxon>Bacteria</taxon>
        <taxon>Pseudomonadati</taxon>
        <taxon>Bacteroidota</taxon>
        <taxon>Cytophagia</taxon>
        <taxon>Cytophagales</taxon>
        <taxon>Spirosomataceae</taxon>
        <taxon>Dyadobacter</taxon>
    </lineage>
</organism>
<evidence type="ECO:0000256" key="4">
    <source>
        <dbReference type="SAM" id="SignalP"/>
    </source>
</evidence>
<proteinExistence type="predicted"/>
<name>A0ABQ1Z5H9_9BACT</name>
<evidence type="ECO:0000313" key="6">
    <source>
        <dbReference type="Proteomes" id="UP000600214"/>
    </source>
</evidence>
<dbReference type="PROSITE" id="PS50005">
    <property type="entry name" value="TPR"/>
    <property type="match status" value="1"/>
</dbReference>
<dbReference type="SUPFAM" id="SSF48452">
    <property type="entry name" value="TPR-like"/>
    <property type="match status" value="1"/>
</dbReference>
<dbReference type="Gene3D" id="1.25.40.10">
    <property type="entry name" value="Tetratricopeptide repeat domain"/>
    <property type="match status" value="1"/>
</dbReference>
<keyword evidence="4" id="KW-0732">Signal</keyword>
<dbReference type="Proteomes" id="UP000600214">
    <property type="component" value="Unassembled WGS sequence"/>
</dbReference>
<keyword evidence="6" id="KW-1185">Reference proteome</keyword>
<protein>
    <recommendedName>
        <fullName evidence="7">Tetratricopeptide repeat protein</fullName>
    </recommendedName>
</protein>
<accession>A0ABQ1Z5H9</accession>
<dbReference type="InterPro" id="IPR019734">
    <property type="entry name" value="TPR_rpt"/>
</dbReference>
<dbReference type="PANTHER" id="PTHR44858">
    <property type="entry name" value="TETRATRICOPEPTIDE REPEAT PROTEIN 6"/>
    <property type="match status" value="1"/>
</dbReference>
<feature type="repeat" description="TPR" evidence="3">
    <location>
        <begin position="178"/>
        <end position="211"/>
    </location>
</feature>
<evidence type="ECO:0000313" key="5">
    <source>
        <dbReference type="EMBL" id="GGH49706.1"/>
    </source>
</evidence>
<evidence type="ECO:0000256" key="1">
    <source>
        <dbReference type="ARBA" id="ARBA00022737"/>
    </source>
</evidence>
<keyword evidence="1" id="KW-0677">Repeat</keyword>
<dbReference type="EMBL" id="BMIA01000004">
    <property type="protein sequence ID" value="GGH49706.1"/>
    <property type="molecule type" value="Genomic_DNA"/>
</dbReference>
<dbReference type="PANTHER" id="PTHR44858:SF1">
    <property type="entry name" value="UDP-N-ACETYLGLUCOSAMINE--PEPTIDE N-ACETYLGLUCOSAMINYLTRANSFERASE SPINDLY-RELATED"/>
    <property type="match status" value="1"/>
</dbReference>
<reference evidence="6" key="1">
    <citation type="journal article" date="2019" name="Int. J. Syst. Evol. Microbiol.">
        <title>The Global Catalogue of Microorganisms (GCM) 10K type strain sequencing project: providing services to taxonomists for standard genome sequencing and annotation.</title>
        <authorList>
            <consortium name="The Broad Institute Genomics Platform"/>
            <consortium name="The Broad Institute Genome Sequencing Center for Infectious Disease"/>
            <person name="Wu L."/>
            <person name="Ma J."/>
        </authorList>
    </citation>
    <scope>NUCLEOTIDE SEQUENCE [LARGE SCALE GENOMIC DNA]</scope>
    <source>
        <strain evidence="6">CGMCC 1.15288</strain>
    </source>
</reference>
<keyword evidence="2 3" id="KW-0802">TPR repeat</keyword>
<dbReference type="InterPro" id="IPR011990">
    <property type="entry name" value="TPR-like_helical_dom_sf"/>
</dbReference>
<feature type="chain" id="PRO_5045402103" description="Tetratricopeptide repeat protein" evidence="4">
    <location>
        <begin position="21"/>
        <end position="269"/>
    </location>
</feature>
<sequence length="269" mass="31414">MQRIVLLPVLLFSTLTAAWAQPDCSSRRVQDSLFHAYVQKAHSIGVDSPDWDATFDTLISICPNISEAYQEKGIRQMFLGNFGRMIAYNDTAVTLDPKRWLAYRGYLHCLITQDYPKAITDLLAAEQLTPNAFTMDHTFSFFIALSHMESRNYKEAEMYFLKDIAQQKRGEGQNDLHFNSLLYFGILYYLMNEFDQAERKFSECLQLYEMHPMANYYLAMTMKVTGNQHHNIYFEKARQAIQDGYALNEPNLRYAKFPRQITLEDIDKR</sequence>